<feature type="active site" description="Charge relay system" evidence="5">
    <location>
        <position position="350"/>
    </location>
</feature>
<evidence type="ECO:0000256" key="8">
    <source>
        <dbReference type="SAM" id="SignalP"/>
    </source>
</evidence>
<keyword evidence="3 5" id="KW-0378">Hydrolase</keyword>
<dbReference type="InterPro" id="IPR015500">
    <property type="entry name" value="Peptidase_S8_subtilisin-rel"/>
</dbReference>
<evidence type="ECO:0000256" key="3">
    <source>
        <dbReference type="ARBA" id="ARBA00022801"/>
    </source>
</evidence>
<dbReference type="PROSITE" id="PS00138">
    <property type="entry name" value="SUBTILASE_SER"/>
    <property type="match status" value="1"/>
</dbReference>
<dbReference type="InterPro" id="IPR010259">
    <property type="entry name" value="S8pro/Inhibitor_I9"/>
</dbReference>
<dbReference type="InterPro" id="IPR036852">
    <property type="entry name" value="Peptidase_S8/S53_dom_sf"/>
</dbReference>
<accession>A0A1I1ESR6</accession>
<dbReference type="InterPro" id="IPR000209">
    <property type="entry name" value="Peptidase_S8/S53_dom"/>
</dbReference>
<dbReference type="InterPro" id="IPR023827">
    <property type="entry name" value="Peptidase_S8_Asp-AS"/>
</dbReference>
<feature type="active site" description="Charge relay system" evidence="5">
    <location>
        <position position="167"/>
    </location>
</feature>
<evidence type="ECO:0000259" key="9">
    <source>
        <dbReference type="Pfam" id="PF00082"/>
    </source>
</evidence>
<dbReference type="SUPFAM" id="SSF54897">
    <property type="entry name" value="Protease propeptides/inhibitors"/>
    <property type="match status" value="1"/>
</dbReference>
<name>A0A1I1ESR6_9ACTN</name>
<evidence type="ECO:0000256" key="5">
    <source>
        <dbReference type="PROSITE-ProRule" id="PRU01240"/>
    </source>
</evidence>
<dbReference type="PROSITE" id="PS00136">
    <property type="entry name" value="SUBTILASE_ASP"/>
    <property type="match status" value="1"/>
</dbReference>
<dbReference type="InterPro" id="IPR037045">
    <property type="entry name" value="S8pro/Inhibitor_I9_sf"/>
</dbReference>
<gene>
    <name evidence="11" type="ORF">SAMN05421773_101443</name>
</gene>
<dbReference type="AlphaFoldDB" id="A0A1I1ESR6"/>
<dbReference type="Gene3D" id="3.30.70.80">
    <property type="entry name" value="Peptidase S8 propeptide/proteinase inhibitor I9"/>
    <property type="match status" value="1"/>
</dbReference>
<dbReference type="PANTHER" id="PTHR43806:SF11">
    <property type="entry name" value="CEREVISIN-RELATED"/>
    <property type="match status" value="1"/>
</dbReference>
<dbReference type="RefSeq" id="WP_093836862.1">
    <property type="nucleotide sequence ID" value="NZ_FOLM01000001.1"/>
</dbReference>
<feature type="domain" description="Inhibitor I9" evidence="10">
    <location>
        <begin position="81"/>
        <end position="125"/>
    </location>
</feature>
<feature type="chain" id="PRO_5011623630" evidence="8">
    <location>
        <begin position="34"/>
        <end position="407"/>
    </location>
</feature>
<dbReference type="Gene3D" id="3.40.50.200">
    <property type="entry name" value="Peptidase S8/S53 domain"/>
    <property type="match status" value="1"/>
</dbReference>
<dbReference type="PROSITE" id="PS51892">
    <property type="entry name" value="SUBTILASE"/>
    <property type="match status" value="1"/>
</dbReference>
<dbReference type="Pfam" id="PF00082">
    <property type="entry name" value="Peptidase_S8"/>
    <property type="match status" value="1"/>
</dbReference>
<reference evidence="11 12" key="1">
    <citation type="submission" date="2016-10" db="EMBL/GenBank/DDBJ databases">
        <authorList>
            <person name="de Groot N.N."/>
        </authorList>
    </citation>
    <scope>NUCLEOTIDE SEQUENCE [LARGE SCALE GENOMIC DNA]</scope>
    <source>
        <strain evidence="11 12">CGMCC 4.5739</strain>
    </source>
</reference>
<dbReference type="STRING" id="910347.SAMN05421773_101443"/>
<dbReference type="GO" id="GO:0006508">
    <property type="term" value="P:proteolysis"/>
    <property type="evidence" value="ECO:0007669"/>
    <property type="project" value="UniProtKB-KW"/>
</dbReference>
<dbReference type="OrthoDB" id="9798386at2"/>
<evidence type="ECO:0000256" key="7">
    <source>
        <dbReference type="SAM" id="MobiDB-lite"/>
    </source>
</evidence>
<protein>
    <submittedName>
        <fullName evidence="11">Peptidase inhibitor I9</fullName>
    </submittedName>
</protein>
<dbReference type="InterPro" id="IPR050131">
    <property type="entry name" value="Peptidase_S8_subtilisin-like"/>
</dbReference>
<evidence type="ECO:0000259" key="10">
    <source>
        <dbReference type="Pfam" id="PF05922"/>
    </source>
</evidence>
<evidence type="ECO:0000256" key="2">
    <source>
        <dbReference type="ARBA" id="ARBA00022670"/>
    </source>
</evidence>
<organism evidence="11 12">
    <name type="scientific">Streptomyces aidingensis</name>
    <dbReference type="NCBI Taxonomy" id="910347"/>
    <lineage>
        <taxon>Bacteria</taxon>
        <taxon>Bacillati</taxon>
        <taxon>Actinomycetota</taxon>
        <taxon>Actinomycetes</taxon>
        <taxon>Kitasatosporales</taxon>
        <taxon>Streptomycetaceae</taxon>
        <taxon>Streptomyces</taxon>
    </lineage>
</organism>
<dbReference type="FunFam" id="3.40.50.200:FF:000014">
    <property type="entry name" value="Proteinase K"/>
    <property type="match status" value="1"/>
</dbReference>
<evidence type="ECO:0000256" key="1">
    <source>
        <dbReference type="ARBA" id="ARBA00011073"/>
    </source>
</evidence>
<proteinExistence type="inferred from homology"/>
<dbReference type="GO" id="GO:0005615">
    <property type="term" value="C:extracellular space"/>
    <property type="evidence" value="ECO:0007669"/>
    <property type="project" value="TreeGrafter"/>
</dbReference>
<sequence>MAVTPPSWWRGATAAAAGAAVLLGAGSTLPAAAAPAPAPVPEGEIVNAGTPDAIAGSYLVTLDDTAPRAASAEAAGLAERFGVEIEQVYEHALNGFEIEATEREARALAADPLVAGVIQNQAVRLTATQTDPPSWGLDRIDQPDLPLDDAFAHPDHGGAGVTVYVLDTGIHYEHEDFGGRAVFGFDAFGGDGSDRQGHGTHVAATAGGAAFGVAKSAEIVSVKVLDDEGSGTLASVVAGMDWVTGNATGPSVANLSLGGEASQALDDAVRAAIEAGVTFVVAAGNENQPAAGTSPARVAEAITVGATTPSDRRAAFSNYGTAVDLFAPGSSITSAWTGSPTATHTVSGTSMATPHVAGAAALYLADHPQAAPAEVAAALDRASARGRLSDEGPGSPDKLLQVFTAGP</sequence>
<evidence type="ECO:0000256" key="6">
    <source>
        <dbReference type="RuleBase" id="RU003355"/>
    </source>
</evidence>
<dbReference type="PANTHER" id="PTHR43806">
    <property type="entry name" value="PEPTIDASE S8"/>
    <property type="match status" value="1"/>
</dbReference>
<keyword evidence="4 5" id="KW-0720">Serine protease</keyword>
<keyword evidence="8" id="KW-0732">Signal</keyword>
<feature type="domain" description="Peptidase S8/S53" evidence="9">
    <location>
        <begin position="158"/>
        <end position="383"/>
    </location>
</feature>
<dbReference type="SUPFAM" id="SSF52743">
    <property type="entry name" value="Subtilisin-like"/>
    <property type="match status" value="1"/>
</dbReference>
<dbReference type="InterPro" id="IPR034193">
    <property type="entry name" value="PCSK9_ProteinaseK-like"/>
</dbReference>
<feature type="region of interest" description="Disordered" evidence="7">
    <location>
        <begin position="384"/>
        <end position="407"/>
    </location>
</feature>
<dbReference type="GO" id="GO:0004252">
    <property type="term" value="F:serine-type endopeptidase activity"/>
    <property type="evidence" value="ECO:0007669"/>
    <property type="project" value="UniProtKB-UniRule"/>
</dbReference>
<evidence type="ECO:0000313" key="11">
    <source>
        <dbReference type="EMBL" id="SFB90047.1"/>
    </source>
</evidence>
<keyword evidence="12" id="KW-1185">Reference proteome</keyword>
<dbReference type="EMBL" id="FOLM01000001">
    <property type="protein sequence ID" value="SFB90047.1"/>
    <property type="molecule type" value="Genomic_DNA"/>
</dbReference>
<dbReference type="CDD" id="cd04077">
    <property type="entry name" value="Peptidases_S8_PCSK9_ProteinaseK_like"/>
    <property type="match status" value="1"/>
</dbReference>
<keyword evidence="2 5" id="KW-0645">Protease</keyword>
<evidence type="ECO:0000313" key="12">
    <source>
        <dbReference type="Proteomes" id="UP000199207"/>
    </source>
</evidence>
<dbReference type="InterPro" id="IPR023828">
    <property type="entry name" value="Peptidase_S8_Ser-AS"/>
</dbReference>
<dbReference type="Pfam" id="PF05922">
    <property type="entry name" value="Inhibitor_I9"/>
    <property type="match status" value="1"/>
</dbReference>
<dbReference type="Proteomes" id="UP000199207">
    <property type="component" value="Unassembled WGS sequence"/>
</dbReference>
<comment type="similarity">
    <text evidence="1 5 6">Belongs to the peptidase S8 family.</text>
</comment>
<evidence type="ECO:0000256" key="4">
    <source>
        <dbReference type="ARBA" id="ARBA00022825"/>
    </source>
</evidence>
<feature type="active site" description="Charge relay system" evidence="5">
    <location>
        <position position="198"/>
    </location>
</feature>
<feature type="signal peptide" evidence="8">
    <location>
        <begin position="1"/>
        <end position="33"/>
    </location>
</feature>
<dbReference type="PRINTS" id="PR00723">
    <property type="entry name" value="SUBTILISIN"/>
</dbReference>